<evidence type="ECO:0000256" key="7">
    <source>
        <dbReference type="ARBA" id="ARBA00022563"/>
    </source>
</evidence>
<comment type="similarity">
    <text evidence="4 11">Belongs to the SHMT family.</text>
</comment>
<sequence length="420" mass="45602">MFTRDMTIAGYDDALWQAMQQENGRQEDHIELIASENYTSPRVMIAQGSQLTNKYAEGYPGKRYYGGCEFVDVVEELAIARACELFDCDYANVQPHAGSQANSAVFQALVKPGDTVLGMSLDAGGHLTHGAKPNFSGKHYNAVQYGLNDQGLIDYDDVARLAREHKPKMIIAGFSAYSQIIDWARFREIADEVGAWFFVDMAHIAGLVAAGVYPSPLKHAHVVTTTTHKTLRGPRSGLIISAAGDEDLYKKLNSAVFPGGQGGPLMHAIAAKAVCFKEALEPEFKAYQQQVVKNAKVMAGVFMERGFDVVSGGTEDHLFLLSLVKQGLTGKDADAALGRAHITVNKNAVPGDPQSPFVTSGLRIGTPAVTTRGFKEDECRELAGWICDILDAMQKGDSADAEEAVKHQVARVCERLPVYS</sequence>
<dbReference type="UniPathway" id="UPA00193"/>
<evidence type="ECO:0000256" key="5">
    <source>
        <dbReference type="ARBA" id="ARBA00011738"/>
    </source>
</evidence>
<dbReference type="PIRSF" id="PIRSF000412">
    <property type="entry name" value="SHMT"/>
    <property type="match status" value="1"/>
</dbReference>
<evidence type="ECO:0000256" key="2">
    <source>
        <dbReference type="ARBA" id="ARBA00001933"/>
    </source>
</evidence>
<dbReference type="Pfam" id="PF00464">
    <property type="entry name" value="SHMT"/>
    <property type="match status" value="1"/>
</dbReference>
<organism evidence="14 15">
    <name type="scientific">Kushneria avicenniae</name>
    <dbReference type="NCBI Taxonomy" id="402385"/>
    <lineage>
        <taxon>Bacteria</taxon>
        <taxon>Pseudomonadati</taxon>
        <taxon>Pseudomonadota</taxon>
        <taxon>Gammaproteobacteria</taxon>
        <taxon>Oceanospirillales</taxon>
        <taxon>Halomonadaceae</taxon>
        <taxon>Kushneria</taxon>
    </lineage>
</organism>
<comment type="subcellular location">
    <subcellularLocation>
        <location evidence="3 11">Cytoplasm</location>
    </subcellularLocation>
</comment>
<evidence type="ECO:0000256" key="11">
    <source>
        <dbReference type="HAMAP-Rule" id="MF_00051"/>
    </source>
</evidence>
<evidence type="ECO:0000256" key="6">
    <source>
        <dbReference type="ARBA" id="ARBA00022490"/>
    </source>
</evidence>
<evidence type="ECO:0000313" key="15">
    <source>
        <dbReference type="Proteomes" id="UP000199046"/>
    </source>
</evidence>
<keyword evidence="8 11" id="KW-0028">Amino-acid biosynthesis</keyword>
<protein>
    <recommendedName>
        <fullName evidence="11">Serine hydroxymethyltransferase</fullName>
        <shortName evidence="11">SHMT</shortName>
        <shortName evidence="11">Serine methylase</shortName>
        <ecNumber evidence="11">2.1.2.1</ecNumber>
    </recommendedName>
</protein>
<dbReference type="InterPro" id="IPR039429">
    <property type="entry name" value="SHMT-like_dom"/>
</dbReference>
<comment type="catalytic activity">
    <reaction evidence="1 11">
        <text>(6R)-5,10-methylene-5,6,7,8-tetrahydrofolate + glycine + H2O = (6S)-5,6,7,8-tetrahydrofolate + L-serine</text>
        <dbReference type="Rhea" id="RHEA:15481"/>
        <dbReference type="ChEBI" id="CHEBI:15377"/>
        <dbReference type="ChEBI" id="CHEBI:15636"/>
        <dbReference type="ChEBI" id="CHEBI:33384"/>
        <dbReference type="ChEBI" id="CHEBI:57305"/>
        <dbReference type="ChEBI" id="CHEBI:57453"/>
        <dbReference type="EC" id="2.1.2.1"/>
    </reaction>
</comment>
<keyword evidence="6 11" id="KW-0963">Cytoplasm</keyword>
<keyword evidence="7 11" id="KW-0554">One-carbon metabolism</keyword>
<name>A0A1I1I943_9GAMM</name>
<evidence type="ECO:0000256" key="10">
    <source>
        <dbReference type="ARBA" id="ARBA00022898"/>
    </source>
</evidence>
<accession>A0A1I1I943</accession>
<evidence type="ECO:0000256" key="3">
    <source>
        <dbReference type="ARBA" id="ARBA00004496"/>
    </source>
</evidence>
<dbReference type="FunFam" id="3.40.640.10:FF:000001">
    <property type="entry name" value="Serine hydroxymethyltransferase"/>
    <property type="match status" value="1"/>
</dbReference>
<dbReference type="InterPro" id="IPR049943">
    <property type="entry name" value="Ser_HO-MeTrfase-like"/>
</dbReference>
<dbReference type="HAMAP" id="MF_00051">
    <property type="entry name" value="SHMT"/>
    <property type="match status" value="1"/>
</dbReference>
<comment type="pathway">
    <text evidence="11">One-carbon metabolism; tetrahydrofolate interconversion.</text>
</comment>
<gene>
    <name evidence="11" type="primary">glyA</name>
    <name evidence="14" type="ORF">SAMN05421848_1073</name>
</gene>
<evidence type="ECO:0000313" key="14">
    <source>
        <dbReference type="EMBL" id="SFC32565.1"/>
    </source>
</evidence>
<feature type="binding site" evidence="11">
    <location>
        <position position="246"/>
    </location>
    <ligand>
        <name>(6S)-5,6,7,8-tetrahydrofolate</name>
        <dbReference type="ChEBI" id="CHEBI:57453"/>
    </ligand>
</feature>
<comment type="cofactor">
    <cofactor evidence="2 11 12">
        <name>pyridoxal 5'-phosphate</name>
        <dbReference type="ChEBI" id="CHEBI:597326"/>
    </cofactor>
</comment>
<keyword evidence="9 11" id="KW-0808">Transferase</keyword>
<dbReference type="NCBIfam" id="NF000586">
    <property type="entry name" value="PRK00011.1"/>
    <property type="match status" value="1"/>
</dbReference>
<reference evidence="15" key="1">
    <citation type="submission" date="2016-10" db="EMBL/GenBank/DDBJ databases">
        <authorList>
            <person name="Varghese N."/>
            <person name="Submissions S."/>
        </authorList>
    </citation>
    <scope>NUCLEOTIDE SEQUENCE [LARGE SCALE GENOMIC DNA]</scope>
    <source>
        <strain evidence="15">DSM 23439</strain>
    </source>
</reference>
<dbReference type="EMBL" id="FOLY01000002">
    <property type="protein sequence ID" value="SFC32565.1"/>
    <property type="molecule type" value="Genomic_DNA"/>
</dbReference>
<dbReference type="PANTHER" id="PTHR11680:SF50">
    <property type="entry name" value="SERINE HYDROXYMETHYLTRANSFERASE"/>
    <property type="match status" value="1"/>
</dbReference>
<evidence type="ECO:0000256" key="4">
    <source>
        <dbReference type="ARBA" id="ARBA00006376"/>
    </source>
</evidence>
<evidence type="ECO:0000259" key="13">
    <source>
        <dbReference type="Pfam" id="PF00464"/>
    </source>
</evidence>
<dbReference type="GO" id="GO:0032259">
    <property type="term" value="P:methylation"/>
    <property type="evidence" value="ECO:0007669"/>
    <property type="project" value="UniProtKB-KW"/>
</dbReference>
<dbReference type="EC" id="2.1.2.1" evidence="11"/>
<keyword evidence="15" id="KW-1185">Reference proteome</keyword>
<keyword evidence="10 11" id="KW-0663">Pyridoxal phosphate</keyword>
<dbReference type="SUPFAM" id="SSF53383">
    <property type="entry name" value="PLP-dependent transferases"/>
    <property type="match status" value="1"/>
</dbReference>
<feature type="binding site" evidence="11">
    <location>
        <begin position="125"/>
        <end position="127"/>
    </location>
    <ligand>
        <name>(6S)-5,6,7,8-tetrahydrofolate</name>
        <dbReference type="ChEBI" id="CHEBI:57453"/>
    </ligand>
</feature>
<feature type="binding site" evidence="11">
    <location>
        <position position="121"/>
    </location>
    <ligand>
        <name>(6S)-5,6,7,8-tetrahydrofolate</name>
        <dbReference type="ChEBI" id="CHEBI:57453"/>
    </ligand>
</feature>
<dbReference type="FunFam" id="3.90.1150.10:FF:000003">
    <property type="entry name" value="Serine hydroxymethyltransferase"/>
    <property type="match status" value="1"/>
</dbReference>
<comment type="function">
    <text evidence="11">Catalyzes the reversible interconversion of serine and glycine with tetrahydrofolate (THF) serving as the one-carbon carrier. This reaction serves as the major source of one-carbon groups required for the biosynthesis of purines, thymidylate, methionine, and other important biomolecules. Also exhibits THF-independent aldolase activity toward beta-hydroxyamino acids, producing glycine and aldehydes, via a retro-aldol mechanism.</text>
</comment>
<dbReference type="GO" id="GO:0005829">
    <property type="term" value="C:cytosol"/>
    <property type="evidence" value="ECO:0007669"/>
    <property type="project" value="TreeGrafter"/>
</dbReference>
<feature type="site" description="Plays an important role in substrate specificity" evidence="11">
    <location>
        <position position="228"/>
    </location>
</feature>
<dbReference type="InterPro" id="IPR019798">
    <property type="entry name" value="Ser_HO-MeTrfase_PLP_BS"/>
</dbReference>
<dbReference type="UniPathway" id="UPA00288">
    <property type="reaction ID" value="UER01023"/>
</dbReference>
<dbReference type="STRING" id="402385.SAMN05421848_1073"/>
<feature type="domain" description="Serine hydroxymethyltransferase-like" evidence="13">
    <location>
        <begin position="11"/>
        <end position="386"/>
    </location>
</feature>
<dbReference type="InterPro" id="IPR015424">
    <property type="entry name" value="PyrdxlP-dep_Trfase"/>
</dbReference>
<dbReference type="Gene3D" id="3.90.1150.10">
    <property type="entry name" value="Aspartate Aminotransferase, domain 1"/>
    <property type="match status" value="1"/>
</dbReference>
<proteinExistence type="inferred from homology"/>
<keyword evidence="14" id="KW-0489">Methyltransferase</keyword>
<feature type="modified residue" description="N6-(pyridoxal phosphate)lysine" evidence="11 12">
    <location>
        <position position="229"/>
    </location>
</feature>
<comment type="subunit">
    <text evidence="5 11">Homodimer.</text>
</comment>
<dbReference type="RefSeq" id="WP_090131492.1">
    <property type="nucleotide sequence ID" value="NZ_FOLY01000002.1"/>
</dbReference>
<evidence type="ECO:0000256" key="9">
    <source>
        <dbReference type="ARBA" id="ARBA00022679"/>
    </source>
</evidence>
<dbReference type="PANTHER" id="PTHR11680">
    <property type="entry name" value="SERINE HYDROXYMETHYLTRANSFERASE"/>
    <property type="match status" value="1"/>
</dbReference>
<dbReference type="GO" id="GO:0030170">
    <property type="term" value="F:pyridoxal phosphate binding"/>
    <property type="evidence" value="ECO:0007669"/>
    <property type="project" value="UniProtKB-UniRule"/>
</dbReference>
<dbReference type="InterPro" id="IPR001085">
    <property type="entry name" value="Ser_HO-MeTrfase"/>
</dbReference>
<dbReference type="GO" id="GO:0008168">
    <property type="term" value="F:methyltransferase activity"/>
    <property type="evidence" value="ECO:0007669"/>
    <property type="project" value="UniProtKB-KW"/>
</dbReference>
<dbReference type="GO" id="GO:0019264">
    <property type="term" value="P:glycine biosynthetic process from serine"/>
    <property type="evidence" value="ECO:0007669"/>
    <property type="project" value="UniProtKB-UniRule"/>
</dbReference>
<dbReference type="GO" id="GO:0035999">
    <property type="term" value="P:tetrahydrofolate interconversion"/>
    <property type="evidence" value="ECO:0007669"/>
    <property type="project" value="UniProtKB-UniRule"/>
</dbReference>
<comment type="pathway">
    <text evidence="11">Amino-acid biosynthesis; glycine biosynthesis; glycine from L-serine: step 1/1.</text>
</comment>
<dbReference type="PROSITE" id="PS00096">
    <property type="entry name" value="SHMT"/>
    <property type="match status" value="1"/>
</dbReference>
<evidence type="ECO:0000256" key="12">
    <source>
        <dbReference type="PIRSR" id="PIRSR000412-50"/>
    </source>
</evidence>
<dbReference type="Gene3D" id="3.40.640.10">
    <property type="entry name" value="Type I PLP-dependent aspartate aminotransferase-like (Major domain)"/>
    <property type="match status" value="1"/>
</dbReference>
<dbReference type="CDD" id="cd00378">
    <property type="entry name" value="SHMT"/>
    <property type="match status" value="1"/>
</dbReference>
<dbReference type="AlphaFoldDB" id="A0A1I1I943"/>
<evidence type="ECO:0000256" key="8">
    <source>
        <dbReference type="ARBA" id="ARBA00022605"/>
    </source>
</evidence>
<dbReference type="OrthoDB" id="9803846at2"/>
<evidence type="ECO:0000256" key="1">
    <source>
        <dbReference type="ARBA" id="ARBA00001528"/>
    </source>
</evidence>
<feature type="binding site" evidence="11">
    <location>
        <begin position="355"/>
        <end position="357"/>
    </location>
    <ligand>
        <name>(6S)-5,6,7,8-tetrahydrofolate</name>
        <dbReference type="ChEBI" id="CHEBI:57453"/>
    </ligand>
</feature>
<dbReference type="InterPro" id="IPR015421">
    <property type="entry name" value="PyrdxlP-dep_Trfase_major"/>
</dbReference>
<dbReference type="InterPro" id="IPR015422">
    <property type="entry name" value="PyrdxlP-dep_Trfase_small"/>
</dbReference>
<dbReference type="GO" id="GO:0004372">
    <property type="term" value="F:glycine hydroxymethyltransferase activity"/>
    <property type="evidence" value="ECO:0007669"/>
    <property type="project" value="UniProtKB-UniRule"/>
</dbReference>
<dbReference type="Proteomes" id="UP000199046">
    <property type="component" value="Unassembled WGS sequence"/>
</dbReference>